<dbReference type="WBParaSite" id="TCLT_0000249601-mRNA-1">
    <property type="protein sequence ID" value="TCLT_0000249601-mRNA-1"/>
    <property type="gene ID" value="TCLT_0000249601"/>
</dbReference>
<evidence type="ECO:0000313" key="3">
    <source>
        <dbReference type="WBParaSite" id="TCLT_0000249601-mRNA-1"/>
    </source>
</evidence>
<sequence length="118" mass="13992">MRACMRRDQLNQPQCQSVILALHRNRFRSDLRKAEKGRKWLMTDRRVTDASSRFIRFCRIVGVIINQKQARLTVVDKQSRKLLYEKRKHNINKGMKEESWADVNFTWFPLVMVITGGA</sequence>
<dbReference type="EMBL" id="UYYF01000526">
    <property type="protein sequence ID" value="VDM98483.1"/>
    <property type="molecule type" value="Genomic_DNA"/>
</dbReference>
<reference evidence="3" key="1">
    <citation type="submission" date="2017-02" db="UniProtKB">
        <authorList>
            <consortium name="WormBaseParasite"/>
        </authorList>
    </citation>
    <scope>IDENTIFICATION</scope>
</reference>
<evidence type="ECO:0000313" key="2">
    <source>
        <dbReference type="Proteomes" id="UP000276776"/>
    </source>
</evidence>
<gene>
    <name evidence="1" type="ORF">TCLT_LOCUS2497</name>
</gene>
<evidence type="ECO:0000313" key="1">
    <source>
        <dbReference type="EMBL" id="VDM98483.1"/>
    </source>
</evidence>
<keyword evidence="2" id="KW-1185">Reference proteome</keyword>
<organism evidence="3">
    <name type="scientific">Thelazia callipaeda</name>
    <name type="common">Oriental eyeworm</name>
    <name type="synonym">Parasitic nematode</name>
    <dbReference type="NCBI Taxonomy" id="103827"/>
    <lineage>
        <taxon>Eukaryota</taxon>
        <taxon>Metazoa</taxon>
        <taxon>Ecdysozoa</taxon>
        <taxon>Nematoda</taxon>
        <taxon>Chromadorea</taxon>
        <taxon>Rhabditida</taxon>
        <taxon>Spirurina</taxon>
        <taxon>Spiruromorpha</taxon>
        <taxon>Thelazioidea</taxon>
        <taxon>Thelaziidae</taxon>
        <taxon>Thelazia</taxon>
    </lineage>
</organism>
<protein>
    <submittedName>
        <fullName evidence="3">PH domain-containing protein</fullName>
    </submittedName>
</protein>
<accession>A0A0N5CQJ6</accession>
<dbReference type="Proteomes" id="UP000276776">
    <property type="component" value="Unassembled WGS sequence"/>
</dbReference>
<proteinExistence type="predicted"/>
<name>A0A0N5CQJ6_THECL</name>
<reference evidence="1 2" key="2">
    <citation type="submission" date="2018-11" db="EMBL/GenBank/DDBJ databases">
        <authorList>
            <consortium name="Pathogen Informatics"/>
        </authorList>
    </citation>
    <scope>NUCLEOTIDE SEQUENCE [LARGE SCALE GENOMIC DNA]</scope>
</reference>
<dbReference type="AlphaFoldDB" id="A0A0N5CQJ6"/>